<dbReference type="AlphaFoldDB" id="A0AAP0WU23"/>
<gene>
    <name evidence="1" type="ORF">L1049_006690</name>
</gene>
<evidence type="ECO:0008006" key="3">
    <source>
        <dbReference type="Google" id="ProtNLM"/>
    </source>
</evidence>
<keyword evidence="2" id="KW-1185">Reference proteome</keyword>
<dbReference type="Proteomes" id="UP001415857">
    <property type="component" value="Unassembled WGS sequence"/>
</dbReference>
<dbReference type="EMBL" id="JBBPBK010000010">
    <property type="protein sequence ID" value="KAK9277151.1"/>
    <property type="molecule type" value="Genomic_DNA"/>
</dbReference>
<organism evidence="1 2">
    <name type="scientific">Liquidambar formosana</name>
    <name type="common">Formosan gum</name>
    <dbReference type="NCBI Taxonomy" id="63359"/>
    <lineage>
        <taxon>Eukaryota</taxon>
        <taxon>Viridiplantae</taxon>
        <taxon>Streptophyta</taxon>
        <taxon>Embryophyta</taxon>
        <taxon>Tracheophyta</taxon>
        <taxon>Spermatophyta</taxon>
        <taxon>Magnoliopsida</taxon>
        <taxon>eudicotyledons</taxon>
        <taxon>Gunneridae</taxon>
        <taxon>Pentapetalae</taxon>
        <taxon>Saxifragales</taxon>
        <taxon>Altingiaceae</taxon>
        <taxon>Liquidambar</taxon>
    </lineage>
</organism>
<evidence type="ECO:0000313" key="1">
    <source>
        <dbReference type="EMBL" id="KAK9277151.1"/>
    </source>
</evidence>
<sequence>MLLAVIGDEPSLVGVVAGVTIGKREKSLWSGVGKDPQSAAHTALRYLEEYLATQSEGRKGVKLLLAKWLPPVVGRFKVNADGTMFAESSSVGIGAVFKHVGRKGNEVAHGLAKYAKFVEDVIVWMEETPSCIRDQVAFDLTHLFL</sequence>
<dbReference type="InterPro" id="IPR052929">
    <property type="entry name" value="RNase_H-like_EbsB-rel"/>
</dbReference>
<name>A0AAP0WU23_LIQFO</name>
<dbReference type="PANTHER" id="PTHR47074:SF11">
    <property type="entry name" value="REVERSE TRANSCRIPTASE-LIKE PROTEIN"/>
    <property type="match status" value="1"/>
</dbReference>
<protein>
    <recommendedName>
        <fullName evidence="3">RNase H type-1 domain-containing protein</fullName>
    </recommendedName>
</protein>
<comment type="caution">
    <text evidence="1">The sequence shown here is derived from an EMBL/GenBank/DDBJ whole genome shotgun (WGS) entry which is preliminary data.</text>
</comment>
<accession>A0AAP0WU23</accession>
<proteinExistence type="predicted"/>
<dbReference type="PANTHER" id="PTHR47074">
    <property type="entry name" value="BNAC02G40300D PROTEIN"/>
    <property type="match status" value="1"/>
</dbReference>
<evidence type="ECO:0000313" key="2">
    <source>
        <dbReference type="Proteomes" id="UP001415857"/>
    </source>
</evidence>
<reference evidence="1 2" key="1">
    <citation type="journal article" date="2024" name="Plant J.">
        <title>Genome sequences and population genomics reveal climatic adaptation and genomic divergence between two closely related sweetgum species.</title>
        <authorList>
            <person name="Xu W.Q."/>
            <person name="Ren C.Q."/>
            <person name="Zhang X.Y."/>
            <person name="Comes H.P."/>
            <person name="Liu X.H."/>
            <person name="Li Y.G."/>
            <person name="Kettle C.J."/>
            <person name="Jalonen R."/>
            <person name="Gaisberger H."/>
            <person name="Ma Y.Z."/>
            <person name="Qiu Y.X."/>
        </authorList>
    </citation>
    <scope>NUCLEOTIDE SEQUENCE [LARGE SCALE GENOMIC DNA]</scope>
    <source>
        <strain evidence="1">Hangzhou</strain>
    </source>
</reference>